<accession>A0ACC5A0E8</accession>
<keyword evidence="1" id="KW-0808">Transferase</keyword>
<keyword evidence="2" id="KW-1185">Reference proteome</keyword>
<dbReference type="Proteomes" id="UP000074866">
    <property type="component" value="Unassembled WGS sequence"/>
</dbReference>
<protein>
    <submittedName>
        <fullName evidence="1">Serine/threonine protein kinase</fullName>
    </submittedName>
</protein>
<name>A0ACC5A0E8_9BACL</name>
<organism evidence="1 2">
    <name type="scientific">Paenibacillus jamilae</name>
    <dbReference type="NCBI Taxonomy" id="114136"/>
    <lineage>
        <taxon>Bacteria</taxon>
        <taxon>Bacillati</taxon>
        <taxon>Bacillota</taxon>
        <taxon>Bacilli</taxon>
        <taxon>Bacillales</taxon>
        <taxon>Paenibacillaceae</taxon>
        <taxon>Paenibacillus</taxon>
    </lineage>
</organism>
<evidence type="ECO:0000313" key="2">
    <source>
        <dbReference type="Proteomes" id="UP000074866"/>
    </source>
</evidence>
<proteinExistence type="predicted"/>
<reference evidence="1 2" key="1">
    <citation type="journal article" date="2016" name="Front. Microbiol.">
        <title>Genomic Resource of Rice Seed Associated Bacteria.</title>
        <authorList>
            <person name="Midha S."/>
            <person name="Bansal K."/>
            <person name="Sharma S."/>
            <person name="Kumar N."/>
            <person name="Patil P.P."/>
            <person name="Chaudhry V."/>
            <person name="Patil P.B."/>
        </authorList>
    </citation>
    <scope>NUCLEOTIDE SEQUENCE [LARGE SCALE GENOMIC DNA]</scope>
    <source>
        <strain evidence="1 2">NS115</strain>
    </source>
</reference>
<dbReference type="EMBL" id="LDRX01000013">
    <property type="protein sequence ID" value="KTS84781.1"/>
    <property type="molecule type" value="Genomic_DNA"/>
</dbReference>
<evidence type="ECO:0000313" key="1">
    <source>
        <dbReference type="EMBL" id="KTS84781.1"/>
    </source>
</evidence>
<keyword evidence="1" id="KW-0723">Serine/threonine-protein kinase</keyword>
<sequence>MFAWLRNIYESWMDYPKQPGDLLSGRYCVRSLLGMGSYGLTYLCLDRHSGQEVAVKLPRPSKRAQAVQLLQREAHIMRQMEHPYIPKLLENDKHSDEMYMVMEYVSGMTLEELIFEQERSFTEQECIVYILELMERVLYVHERGYIHRDIRIPNVIHREGKPYLIDFGLALAVGERQEDVFTEAMLEKRAPERQDVAFYSDLYDIGHFMLFMLYSSYEPQPDQPPGSWQEELVLSQPVRHILERLFQIRPRYENSRQFMQELEEALLLLEVNPES</sequence>
<gene>
    <name evidence="1" type="ORF">NS115_02235</name>
</gene>
<keyword evidence="1" id="KW-0418">Kinase</keyword>
<comment type="caution">
    <text evidence="1">The sequence shown here is derived from an EMBL/GenBank/DDBJ whole genome shotgun (WGS) entry which is preliminary data.</text>
</comment>